<proteinExistence type="predicted"/>
<organism evidence="3 4">
    <name type="scientific">Pseudonocardia alni</name>
    <name type="common">Amycolata alni</name>
    <dbReference type="NCBI Taxonomy" id="33907"/>
    <lineage>
        <taxon>Bacteria</taxon>
        <taxon>Bacillati</taxon>
        <taxon>Actinomycetota</taxon>
        <taxon>Actinomycetes</taxon>
        <taxon>Pseudonocardiales</taxon>
        <taxon>Pseudonocardiaceae</taxon>
        <taxon>Pseudonocardia</taxon>
    </lineage>
</organism>
<dbReference type="GO" id="GO:0052621">
    <property type="term" value="F:diguanylate cyclase activity"/>
    <property type="evidence" value="ECO:0007669"/>
    <property type="project" value="TreeGrafter"/>
</dbReference>
<dbReference type="GO" id="GO:1902201">
    <property type="term" value="P:negative regulation of bacterial-type flagellum-dependent cell motility"/>
    <property type="evidence" value="ECO:0007669"/>
    <property type="project" value="TreeGrafter"/>
</dbReference>
<dbReference type="InterPro" id="IPR050469">
    <property type="entry name" value="Diguanylate_Cyclase"/>
</dbReference>
<dbReference type="InterPro" id="IPR029787">
    <property type="entry name" value="Nucleotide_cyclase"/>
</dbReference>
<evidence type="ECO:0000313" key="4">
    <source>
        <dbReference type="Proteomes" id="UP000232453"/>
    </source>
</evidence>
<accession>A0AA44UKA0</accession>
<dbReference type="PANTHER" id="PTHR45138:SF9">
    <property type="entry name" value="DIGUANYLATE CYCLASE DGCM-RELATED"/>
    <property type="match status" value="1"/>
</dbReference>
<feature type="transmembrane region" description="Helical" evidence="1">
    <location>
        <begin position="140"/>
        <end position="159"/>
    </location>
</feature>
<dbReference type="InterPro" id="IPR043128">
    <property type="entry name" value="Rev_trsase/Diguanyl_cyclase"/>
</dbReference>
<name>A0AA44UKA0_PSEA5</name>
<keyword evidence="1" id="KW-0472">Membrane</keyword>
<dbReference type="Proteomes" id="UP000232453">
    <property type="component" value="Unassembled WGS sequence"/>
</dbReference>
<gene>
    <name evidence="3" type="ORF">ATL51_0487</name>
</gene>
<sequence>MTSGPVAPHPAGRRRRAPDARSLLGLPLRPLLLVLVVETAAVAAVVAGLLTGDPPVRTEVLLCGLLVLVAAVHTELSVNAERLRRRIAATRYINMTSVWTFAAALLLPPGLATVVVVVNYLHLYLRVARPSGTPPHRQVYSAATVLLAVHAVAGLLALVDGRAGAPATPQNAALVLGALVAYTAVNTLLIVSVLRLTAPGSRFLTILLGGDIGLELATLSIGGLVAVVLANTSPWFALLAVLPLLVVEQTTLVRQLEAQVDTDAKTGLLNPAAWRWRSRQMLERDTRTDRAAAVLILDLDHFKAVNDRYGHLAGDDVLQAVADVLTAEVRDQDLAGRFGGEEFVVALGGMRTDDTPAARAREVAERIRRGVRALQVDTATAGLVTGLSVSVGVATTPDHGTDLDGLLAAADAALYEAKHAGRDRVAVRRPAPPVAAEGATPPFGLSFGT</sequence>
<dbReference type="GO" id="GO:0043709">
    <property type="term" value="P:cell adhesion involved in single-species biofilm formation"/>
    <property type="evidence" value="ECO:0007669"/>
    <property type="project" value="TreeGrafter"/>
</dbReference>
<keyword evidence="1" id="KW-1133">Transmembrane helix</keyword>
<dbReference type="PANTHER" id="PTHR45138">
    <property type="entry name" value="REGULATORY COMPONENTS OF SENSORY TRANSDUCTION SYSTEM"/>
    <property type="match status" value="1"/>
</dbReference>
<dbReference type="RefSeq" id="WP_301548856.1">
    <property type="nucleotide sequence ID" value="NZ_PHUJ01000003.1"/>
</dbReference>
<feature type="transmembrane region" description="Helical" evidence="1">
    <location>
        <begin position="56"/>
        <end position="78"/>
    </location>
</feature>
<dbReference type="SUPFAM" id="SSF55073">
    <property type="entry name" value="Nucleotide cyclase"/>
    <property type="match status" value="1"/>
</dbReference>
<dbReference type="GO" id="GO:0005886">
    <property type="term" value="C:plasma membrane"/>
    <property type="evidence" value="ECO:0007669"/>
    <property type="project" value="TreeGrafter"/>
</dbReference>
<dbReference type="EMBL" id="PHUJ01000003">
    <property type="protein sequence ID" value="PKB28862.1"/>
    <property type="molecule type" value="Genomic_DNA"/>
</dbReference>
<protein>
    <submittedName>
        <fullName evidence="3">Diguanylate cyclase (GGDEF)-like protein</fullName>
    </submittedName>
</protein>
<evidence type="ECO:0000259" key="2">
    <source>
        <dbReference type="PROSITE" id="PS50887"/>
    </source>
</evidence>
<feature type="domain" description="GGDEF" evidence="2">
    <location>
        <begin position="290"/>
        <end position="430"/>
    </location>
</feature>
<feature type="transmembrane region" description="Helical" evidence="1">
    <location>
        <begin position="98"/>
        <end position="120"/>
    </location>
</feature>
<dbReference type="NCBIfam" id="TIGR00254">
    <property type="entry name" value="GGDEF"/>
    <property type="match status" value="1"/>
</dbReference>
<feature type="transmembrane region" description="Helical" evidence="1">
    <location>
        <begin position="171"/>
        <end position="196"/>
    </location>
</feature>
<dbReference type="FunFam" id="3.30.70.270:FF:000001">
    <property type="entry name" value="Diguanylate cyclase domain protein"/>
    <property type="match status" value="1"/>
</dbReference>
<keyword evidence="1" id="KW-0812">Transmembrane</keyword>
<dbReference type="Gene3D" id="3.30.70.270">
    <property type="match status" value="1"/>
</dbReference>
<dbReference type="PROSITE" id="PS50887">
    <property type="entry name" value="GGDEF"/>
    <property type="match status" value="1"/>
</dbReference>
<dbReference type="Pfam" id="PF00990">
    <property type="entry name" value="GGDEF"/>
    <property type="match status" value="1"/>
</dbReference>
<dbReference type="InterPro" id="IPR000160">
    <property type="entry name" value="GGDEF_dom"/>
</dbReference>
<dbReference type="SMART" id="SM00267">
    <property type="entry name" value="GGDEF"/>
    <property type="match status" value="1"/>
</dbReference>
<feature type="transmembrane region" description="Helical" evidence="1">
    <location>
        <begin position="31"/>
        <end position="50"/>
    </location>
</feature>
<dbReference type="AlphaFoldDB" id="A0AA44UKA0"/>
<feature type="transmembrane region" description="Helical" evidence="1">
    <location>
        <begin position="216"/>
        <end position="246"/>
    </location>
</feature>
<reference evidence="3 4" key="1">
    <citation type="submission" date="2017-11" db="EMBL/GenBank/DDBJ databases">
        <title>Sequencing the genomes of 1000 actinobacteria strains.</title>
        <authorList>
            <person name="Klenk H.-P."/>
        </authorList>
    </citation>
    <scope>NUCLEOTIDE SEQUENCE [LARGE SCALE GENOMIC DNA]</scope>
    <source>
        <strain evidence="3 4">DSM 44104</strain>
    </source>
</reference>
<evidence type="ECO:0000256" key="1">
    <source>
        <dbReference type="SAM" id="Phobius"/>
    </source>
</evidence>
<dbReference type="CDD" id="cd01949">
    <property type="entry name" value="GGDEF"/>
    <property type="match status" value="1"/>
</dbReference>
<comment type="caution">
    <text evidence="3">The sequence shown here is derived from an EMBL/GenBank/DDBJ whole genome shotgun (WGS) entry which is preliminary data.</text>
</comment>
<evidence type="ECO:0000313" key="3">
    <source>
        <dbReference type="EMBL" id="PKB28862.1"/>
    </source>
</evidence>